<dbReference type="PRINTS" id="PR00412">
    <property type="entry name" value="EPOXHYDRLASE"/>
</dbReference>
<dbReference type="Pfam" id="PF00561">
    <property type="entry name" value="Abhydrolase_1"/>
    <property type="match status" value="1"/>
</dbReference>
<reference evidence="3 4" key="1">
    <citation type="submission" date="2021-03" db="EMBL/GenBank/DDBJ databases">
        <authorList>
            <person name="Kim M.K."/>
        </authorList>
    </citation>
    <scope>NUCLEOTIDE SEQUENCE [LARGE SCALE GENOMIC DNA]</scope>
    <source>
        <strain evidence="3 4">BT442</strain>
    </source>
</reference>
<dbReference type="Gene3D" id="3.40.50.1820">
    <property type="entry name" value="alpha/beta hydrolase"/>
    <property type="match status" value="1"/>
</dbReference>
<sequence>MSHPGTDFTPSTYGGGTLPKGVRSRMIHGVNGLDVHLLEAGYESSGRPLALLLHGFPDLAYGWRHLLPLLADAGYHAVAPDQRGFGRTTGWVNDYDTPLAPFSILNMTRDALSLVSALGYRRTAMLVGHDLGSPVASYCALARPDVFPSVVLMSAPFPGPPALPFNTAENPASSVQPNTENQQLTAALAALNPPRTSYMQYLSTREANQDMWHPPQGLHAFLRAFFYVKSADWPGNQPRPLQARTALELAQLPTYYVMELGQTMPQTVAPFHPSDAEVLASHWLTEPELGVYTEEYGRTGFQGALQAYRVFSDPVLTAELRLFSGRTIDVPSLFIGGKSDWATYSAPGALELMKTKATTRMGEIELIDSAGHWIQQEQPVQLSKLLLAFAKEVEAR</sequence>
<evidence type="ECO:0000256" key="1">
    <source>
        <dbReference type="ARBA" id="ARBA00022801"/>
    </source>
</evidence>
<gene>
    <name evidence="3" type="ORF">J4E00_24025</name>
</gene>
<dbReference type="RefSeq" id="WP_208177922.1">
    <property type="nucleotide sequence ID" value="NZ_JAGETZ010000015.1"/>
</dbReference>
<dbReference type="SUPFAM" id="SSF53474">
    <property type="entry name" value="alpha/beta-Hydrolases"/>
    <property type="match status" value="1"/>
</dbReference>
<dbReference type="GO" id="GO:0016787">
    <property type="term" value="F:hydrolase activity"/>
    <property type="evidence" value="ECO:0007669"/>
    <property type="project" value="UniProtKB-KW"/>
</dbReference>
<comment type="caution">
    <text evidence="3">The sequence shown here is derived from an EMBL/GenBank/DDBJ whole genome shotgun (WGS) entry which is preliminary data.</text>
</comment>
<dbReference type="EMBL" id="JAGETZ010000015">
    <property type="protein sequence ID" value="MBO2012155.1"/>
    <property type="molecule type" value="Genomic_DNA"/>
</dbReference>
<evidence type="ECO:0000313" key="3">
    <source>
        <dbReference type="EMBL" id="MBO2012155.1"/>
    </source>
</evidence>
<evidence type="ECO:0000259" key="2">
    <source>
        <dbReference type="Pfam" id="PF00561"/>
    </source>
</evidence>
<dbReference type="InterPro" id="IPR000639">
    <property type="entry name" value="Epox_hydrolase-like"/>
</dbReference>
<accession>A0ABS3QLK6</accession>
<protein>
    <submittedName>
        <fullName evidence="3">Alpha/beta fold hydrolase</fullName>
    </submittedName>
</protein>
<dbReference type="Proteomes" id="UP000664369">
    <property type="component" value="Unassembled WGS sequence"/>
</dbReference>
<dbReference type="InterPro" id="IPR029058">
    <property type="entry name" value="AB_hydrolase_fold"/>
</dbReference>
<dbReference type="InterPro" id="IPR000073">
    <property type="entry name" value="AB_hydrolase_1"/>
</dbReference>
<keyword evidence="4" id="KW-1185">Reference proteome</keyword>
<name>A0ABS3QLK6_9BACT</name>
<feature type="domain" description="AB hydrolase-1" evidence="2">
    <location>
        <begin position="51"/>
        <end position="376"/>
    </location>
</feature>
<keyword evidence="1 3" id="KW-0378">Hydrolase</keyword>
<dbReference type="PANTHER" id="PTHR43329">
    <property type="entry name" value="EPOXIDE HYDROLASE"/>
    <property type="match status" value="1"/>
</dbReference>
<proteinExistence type="predicted"/>
<organism evidence="3 4">
    <name type="scientific">Hymenobacter negativus</name>
    <dbReference type="NCBI Taxonomy" id="2795026"/>
    <lineage>
        <taxon>Bacteria</taxon>
        <taxon>Pseudomonadati</taxon>
        <taxon>Bacteroidota</taxon>
        <taxon>Cytophagia</taxon>
        <taxon>Cytophagales</taxon>
        <taxon>Hymenobacteraceae</taxon>
        <taxon>Hymenobacter</taxon>
    </lineage>
</organism>
<evidence type="ECO:0000313" key="4">
    <source>
        <dbReference type="Proteomes" id="UP000664369"/>
    </source>
</evidence>